<evidence type="ECO:0000313" key="7">
    <source>
        <dbReference type="EMBL" id="OAK67789.1"/>
    </source>
</evidence>
<dbReference type="PROSITE" id="PS01129">
    <property type="entry name" value="PSI_RLU"/>
    <property type="match status" value="1"/>
</dbReference>
<organism evidence="7 8">
    <name type="scientific">Lederbergia galactosidilytica</name>
    <dbReference type="NCBI Taxonomy" id="217031"/>
    <lineage>
        <taxon>Bacteria</taxon>
        <taxon>Bacillati</taxon>
        <taxon>Bacillota</taxon>
        <taxon>Bacilli</taxon>
        <taxon>Bacillales</taxon>
        <taxon>Bacillaceae</taxon>
        <taxon>Lederbergia</taxon>
    </lineage>
</organism>
<dbReference type="OrthoDB" id="9807829at2"/>
<dbReference type="GO" id="GO:0140098">
    <property type="term" value="F:catalytic activity, acting on RNA"/>
    <property type="evidence" value="ECO:0007669"/>
    <property type="project" value="UniProtKB-ARBA"/>
</dbReference>
<evidence type="ECO:0000256" key="1">
    <source>
        <dbReference type="ARBA" id="ARBA00000073"/>
    </source>
</evidence>
<feature type="domain" description="Pseudouridine synthase RsuA/RluA-like" evidence="6">
    <location>
        <begin position="90"/>
        <end position="240"/>
    </location>
</feature>
<evidence type="ECO:0000256" key="3">
    <source>
        <dbReference type="ARBA" id="ARBA00023235"/>
    </source>
</evidence>
<dbReference type="FunFam" id="3.30.2350.10:FF:000005">
    <property type="entry name" value="Pseudouridine synthase"/>
    <property type="match status" value="1"/>
</dbReference>
<comment type="caution">
    <text evidence="7">The sequence shown here is derived from an EMBL/GenBank/DDBJ whole genome shotgun (WGS) entry which is preliminary data.</text>
</comment>
<feature type="active site" evidence="4">
    <location>
        <position position="137"/>
    </location>
</feature>
<dbReference type="CDD" id="cd02869">
    <property type="entry name" value="PseudoU_synth_RluA_like"/>
    <property type="match status" value="1"/>
</dbReference>
<dbReference type="GO" id="GO:0003723">
    <property type="term" value="F:RNA binding"/>
    <property type="evidence" value="ECO:0007669"/>
    <property type="project" value="InterPro"/>
</dbReference>
<dbReference type="InterPro" id="IPR006145">
    <property type="entry name" value="PsdUridine_synth_RsuA/RluA"/>
</dbReference>
<dbReference type="InterPro" id="IPR006225">
    <property type="entry name" value="PsdUridine_synth_RluC/D"/>
</dbReference>
<dbReference type="Pfam" id="PF00849">
    <property type="entry name" value="PseudoU_synth_2"/>
    <property type="match status" value="1"/>
</dbReference>
<evidence type="ECO:0000259" key="6">
    <source>
        <dbReference type="Pfam" id="PF00849"/>
    </source>
</evidence>
<comment type="function">
    <text evidence="5">Responsible for synthesis of pseudouridine from uracil.</text>
</comment>
<dbReference type="InterPro" id="IPR020103">
    <property type="entry name" value="PsdUridine_synth_cat_dom_sf"/>
</dbReference>
<evidence type="ECO:0000256" key="4">
    <source>
        <dbReference type="PIRSR" id="PIRSR606225-1"/>
    </source>
</evidence>
<gene>
    <name evidence="7" type="ORF">ABB05_18610</name>
</gene>
<name>A0A177ZK10_9BACI</name>
<dbReference type="AlphaFoldDB" id="A0A177ZK10"/>
<reference evidence="7 8" key="1">
    <citation type="submission" date="2015-05" db="EMBL/GenBank/DDBJ databases">
        <title>Comparison of genome.</title>
        <authorList>
            <person name="Zheng Z."/>
            <person name="Sun M."/>
        </authorList>
    </citation>
    <scope>NUCLEOTIDE SEQUENCE [LARGE SCALE GENOMIC DNA]</scope>
    <source>
        <strain evidence="7 8">G25-74</strain>
    </source>
</reference>
<proteinExistence type="inferred from homology"/>
<dbReference type="Gene3D" id="3.30.2350.10">
    <property type="entry name" value="Pseudouridine synthase"/>
    <property type="match status" value="1"/>
</dbReference>
<keyword evidence="3 5" id="KW-0413">Isomerase</keyword>
<dbReference type="SUPFAM" id="SSF55120">
    <property type="entry name" value="Pseudouridine synthase"/>
    <property type="match status" value="1"/>
</dbReference>
<evidence type="ECO:0000256" key="5">
    <source>
        <dbReference type="RuleBase" id="RU362028"/>
    </source>
</evidence>
<evidence type="ECO:0000313" key="8">
    <source>
        <dbReference type="Proteomes" id="UP000077881"/>
    </source>
</evidence>
<dbReference type="PATRIC" id="fig|217031.6.peg.4035"/>
<keyword evidence="8" id="KW-1185">Reference proteome</keyword>
<dbReference type="InterPro" id="IPR006224">
    <property type="entry name" value="PsdUridine_synth_RluA-like_CS"/>
</dbReference>
<dbReference type="STRING" id="217031.ABB05_18610"/>
<dbReference type="Proteomes" id="UP000077881">
    <property type="component" value="Unassembled WGS sequence"/>
</dbReference>
<accession>A0A177ZK10</accession>
<dbReference type="EMBL" id="LDJR01000059">
    <property type="protein sequence ID" value="OAK67789.1"/>
    <property type="molecule type" value="Genomic_DNA"/>
</dbReference>
<evidence type="ECO:0000256" key="2">
    <source>
        <dbReference type="ARBA" id="ARBA00010876"/>
    </source>
</evidence>
<comment type="similarity">
    <text evidence="2 5">Belongs to the pseudouridine synthase RluA family.</text>
</comment>
<dbReference type="PANTHER" id="PTHR21600:SF35">
    <property type="entry name" value="PSEUDOURIDINE SYNTHASE"/>
    <property type="match status" value="1"/>
</dbReference>
<comment type="catalytic activity">
    <reaction evidence="1 5">
        <text>a uridine in RNA = a pseudouridine in RNA</text>
        <dbReference type="Rhea" id="RHEA:48348"/>
        <dbReference type="Rhea" id="RHEA-COMP:12068"/>
        <dbReference type="Rhea" id="RHEA-COMP:12069"/>
        <dbReference type="ChEBI" id="CHEBI:65314"/>
        <dbReference type="ChEBI" id="CHEBI:65315"/>
    </reaction>
</comment>
<dbReference type="GO" id="GO:0009982">
    <property type="term" value="F:pseudouridine synthase activity"/>
    <property type="evidence" value="ECO:0007669"/>
    <property type="project" value="InterPro"/>
</dbReference>
<sequence length="299" mass="34533">MKQHELSWKITAQYKNQEIKAFLQEQGISRRALSAIKFTGGFIRVNGIEQNVRYRLQEYDDLELLFPPEQENEQLVKEPIPLMIMYEDEDLFIVNKPTGMNTIPSRQHPTGSLANAIAYYYEQIKLASTVHIVTRLDRDTSGLVLIAKHRHAHHLLSQMQKKGEIERFYEAFAGGMMEKDIGRIDEPIGRKLDSIIEREVRSDGQKAVTRYKVIQTTSSFSYVKLKLETGRTHQIRVHLAYIGHPLLGDDLYGGKRTLINRQALHCQQIKLTHPITQENLSIQAELPEDMQELLNRESL</sequence>
<dbReference type="GO" id="GO:0000455">
    <property type="term" value="P:enzyme-directed rRNA pseudouridine synthesis"/>
    <property type="evidence" value="ECO:0007669"/>
    <property type="project" value="TreeGrafter"/>
</dbReference>
<dbReference type="EC" id="5.4.99.-" evidence="5"/>
<dbReference type="NCBIfam" id="TIGR00005">
    <property type="entry name" value="rluA_subfam"/>
    <property type="match status" value="1"/>
</dbReference>
<dbReference type="PANTHER" id="PTHR21600">
    <property type="entry name" value="MITOCHONDRIAL RNA PSEUDOURIDINE SYNTHASE"/>
    <property type="match status" value="1"/>
</dbReference>
<protein>
    <recommendedName>
        <fullName evidence="5">Pseudouridine synthase</fullName>
        <ecNumber evidence="5">5.4.99.-</ecNumber>
    </recommendedName>
</protein>
<dbReference type="InterPro" id="IPR050188">
    <property type="entry name" value="RluA_PseudoU_synthase"/>
</dbReference>